<dbReference type="OrthoDB" id="1097962at2"/>
<organism evidence="8 9">
    <name type="scientific">Pedobacter psychrodurus</name>
    <dbReference type="NCBI Taxonomy" id="2530456"/>
    <lineage>
        <taxon>Bacteria</taxon>
        <taxon>Pseudomonadati</taxon>
        <taxon>Bacteroidota</taxon>
        <taxon>Sphingobacteriia</taxon>
        <taxon>Sphingobacteriales</taxon>
        <taxon>Sphingobacteriaceae</taxon>
        <taxon>Pedobacter</taxon>
    </lineage>
</organism>
<accession>A0A4R0PTX2</accession>
<keyword evidence="9" id="KW-1185">Reference proteome</keyword>
<evidence type="ECO:0000256" key="1">
    <source>
        <dbReference type="ARBA" id="ARBA00004442"/>
    </source>
</evidence>
<comment type="caution">
    <text evidence="8">The sequence shown here is derived from an EMBL/GenBank/DDBJ whole genome shotgun (WGS) entry which is preliminary data.</text>
</comment>
<feature type="domain" description="RagB/SusD" evidence="6">
    <location>
        <begin position="320"/>
        <end position="460"/>
    </location>
</feature>
<dbReference type="InterPro" id="IPR011990">
    <property type="entry name" value="TPR-like_helical_dom_sf"/>
</dbReference>
<feature type="domain" description="SusD-like N-terminal" evidence="7">
    <location>
        <begin position="25"/>
        <end position="247"/>
    </location>
</feature>
<dbReference type="InterPro" id="IPR033985">
    <property type="entry name" value="SusD-like_N"/>
</dbReference>
<keyword evidence="3" id="KW-0732">Signal</keyword>
<evidence type="ECO:0000256" key="5">
    <source>
        <dbReference type="ARBA" id="ARBA00023237"/>
    </source>
</evidence>
<gene>
    <name evidence="8" type="ORF">EZ456_15650</name>
</gene>
<evidence type="ECO:0000313" key="9">
    <source>
        <dbReference type="Proteomes" id="UP000293925"/>
    </source>
</evidence>
<keyword evidence="4" id="KW-0472">Membrane</keyword>
<keyword evidence="5" id="KW-0998">Cell outer membrane</keyword>
<dbReference type="Pfam" id="PF14322">
    <property type="entry name" value="SusD-like_3"/>
    <property type="match status" value="1"/>
</dbReference>
<comment type="similarity">
    <text evidence="2">Belongs to the SusD family.</text>
</comment>
<protein>
    <submittedName>
        <fullName evidence="8">RagB/SusD family nutrient uptake outer membrane protein</fullName>
    </submittedName>
</protein>
<dbReference type="SUPFAM" id="SSF48452">
    <property type="entry name" value="TPR-like"/>
    <property type="match status" value="1"/>
</dbReference>
<dbReference type="Gene3D" id="1.25.40.390">
    <property type="match status" value="1"/>
</dbReference>
<dbReference type="AlphaFoldDB" id="A0A4R0PTX2"/>
<dbReference type="RefSeq" id="WP_131531712.1">
    <property type="nucleotide sequence ID" value="NZ_SJSO01000013.1"/>
</dbReference>
<dbReference type="Proteomes" id="UP000293925">
    <property type="component" value="Unassembled WGS sequence"/>
</dbReference>
<evidence type="ECO:0000256" key="4">
    <source>
        <dbReference type="ARBA" id="ARBA00023136"/>
    </source>
</evidence>
<evidence type="ECO:0000259" key="6">
    <source>
        <dbReference type="Pfam" id="PF07980"/>
    </source>
</evidence>
<comment type="subcellular location">
    <subcellularLocation>
        <location evidence="1">Cell outer membrane</location>
    </subcellularLocation>
</comment>
<dbReference type="InterPro" id="IPR012944">
    <property type="entry name" value="SusD_RagB_dom"/>
</dbReference>
<evidence type="ECO:0000313" key="8">
    <source>
        <dbReference type="EMBL" id="TCD25462.1"/>
    </source>
</evidence>
<evidence type="ECO:0000259" key="7">
    <source>
        <dbReference type="Pfam" id="PF14322"/>
    </source>
</evidence>
<evidence type="ECO:0000256" key="3">
    <source>
        <dbReference type="ARBA" id="ARBA00022729"/>
    </source>
</evidence>
<evidence type="ECO:0000256" key="2">
    <source>
        <dbReference type="ARBA" id="ARBA00006275"/>
    </source>
</evidence>
<dbReference type="Pfam" id="PF07980">
    <property type="entry name" value="SusD_RagB"/>
    <property type="match status" value="1"/>
</dbReference>
<dbReference type="PROSITE" id="PS51257">
    <property type="entry name" value="PROKAR_LIPOPROTEIN"/>
    <property type="match status" value="1"/>
</dbReference>
<sequence>MKSIKIKIIILFMLCSVGLLTSCKKWLDVKPKTAVKSDDLFSTEFGFVDALTGVYVKMGAQTLYAKNLSYGFIDVLGQRYDKPTYNTAAWYNYKNNEVPSSAQSTVGGIYSNMYNIIANINNLLAAVEEHPDVLTTPKYHNLIKGEAIGLRAFLHFELLKMYGPVYVKTPNGLSIPYRNTNATVATSLLPASKIMDNVIVDLLEAERLLKDSDPKNFAQTGTDPFLYLRQFRMNVYAVKALLARAYLYRSADGLHADDKSQAMVRANDVINSTYFNFTVNNADNKILFSEHILTLNVAKMTDLVFPDFGSSLALTNLYLSSSLLNTIYEKNSGGATDFRGGDNAFVTGSDVKVTTKYTWGLSAGPHKESVPLVRLPEMYYILAECDPDPVRSASYLNTVRNNRNISQSFNLVPGTNWDSIESNGQTRRTNEIMKEYQKEFYGEGQLFYYYKRKNYSTFLNCPVLGGMTDLQYVFPVPDDEITYGKK</sequence>
<dbReference type="EMBL" id="SJSO01000013">
    <property type="protein sequence ID" value="TCD25462.1"/>
    <property type="molecule type" value="Genomic_DNA"/>
</dbReference>
<reference evidence="8 9" key="1">
    <citation type="submission" date="2019-02" db="EMBL/GenBank/DDBJ databases">
        <title>Pedobacter sp. RP-3-21 sp. nov., isolated from Arctic soil.</title>
        <authorList>
            <person name="Dahal R.H."/>
        </authorList>
    </citation>
    <scope>NUCLEOTIDE SEQUENCE [LARGE SCALE GENOMIC DNA]</scope>
    <source>
        <strain evidence="8 9">RP-3-21</strain>
    </source>
</reference>
<proteinExistence type="inferred from homology"/>
<name>A0A4R0PTX2_9SPHI</name>